<dbReference type="EMBL" id="CAINUL010000003">
    <property type="protein sequence ID" value="CAD0108723.1"/>
    <property type="molecule type" value="Genomic_DNA"/>
</dbReference>
<sequence length="91" mass="10283">MQKSFGCHEYNLFNSEETVDGMQPLFWSGVMIHDSEPIGVWKAKSGRYANIKAAIKAVEELEGMAPYEFRAKFGCDCREETINEIEKDGTA</sequence>
<dbReference type="OrthoDB" id="416741at2759"/>
<evidence type="ECO:0000313" key="1">
    <source>
        <dbReference type="EMBL" id="CAD0108723.1"/>
    </source>
</evidence>
<evidence type="ECO:0000313" key="2">
    <source>
        <dbReference type="Proteomes" id="UP000745764"/>
    </source>
</evidence>
<comment type="caution">
    <text evidence="1">The sequence shown here is derived from an EMBL/GenBank/DDBJ whole genome shotgun (WGS) entry which is preliminary data.</text>
</comment>
<gene>
    <name evidence="1" type="ORF">AWRI4620_LOCUS2978</name>
</gene>
<protein>
    <submittedName>
        <fullName evidence="1">Uncharacterized protein</fullName>
    </submittedName>
</protein>
<dbReference type="Proteomes" id="UP000745764">
    <property type="component" value="Unassembled WGS sequence"/>
</dbReference>
<dbReference type="AlphaFoldDB" id="A0A9N8KFJ1"/>
<reference evidence="1" key="1">
    <citation type="submission" date="2020-06" db="EMBL/GenBank/DDBJ databases">
        <authorList>
            <person name="Onetto C."/>
        </authorList>
    </citation>
    <scope>NUCLEOTIDE SEQUENCE</scope>
</reference>
<accession>A0A9N8KFJ1</accession>
<dbReference type="GO" id="GO:0003723">
    <property type="term" value="F:RNA binding"/>
    <property type="evidence" value="ECO:0007669"/>
    <property type="project" value="UniProtKB-KW"/>
</dbReference>
<name>A0A9N8KFJ1_9PEZI</name>
<keyword evidence="2" id="KW-1185">Reference proteome</keyword>
<organism evidence="1 2">
    <name type="scientific">Aureobasidium uvarum</name>
    <dbReference type="NCBI Taxonomy" id="2773716"/>
    <lineage>
        <taxon>Eukaryota</taxon>
        <taxon>Fungi</taxon>
        <taxon>Dikarya</taxon>
        <taxon>Ascomycota</taxon>
        <taxon>Pezizomycotina</taxon>
        <taxon>Dothideomycetes</taxon>
        <taxon>Dothideomycetidae</taxon>
        <taxon>Dothideales</taxon>
        <taxon>Saccotheciaceae</taxon>
        <taxon>Aureobasidium</taxon>
    </lineage>
</organism>
<proteinExistence type="predicted"/>